<dbReference type="EMBL" id="JAKKPZ010000091">
    <property type="protein sequence ID" value="KAI1702911.1"/>
    <property type="molecule type" value="Genomic_DNA"/>
</dbReference>
<name>A0AAD4MQQ3_9BILA</name>
<reference evidence="1" key="1">
    <citation type="submission" date="2022-01" db="EMBL/GenBank/DDBJ databases">
        <title>Genome Sequence Resource for Two Populations of Ditylenchus destructor, the Migratory Endoparasitic Phytonematode.</title>
        <authorList>
            <person name="Zhang H."/>
            <person name="Lin R."/>
            <person name="Xie B."/>
        </authorList>
    </citation>
    <scope>NUCLEOTIDE SEQUENCE</scope>
    <source>
        <strain evidence="1">BazhouSP</strain>
    </source>
</reference>
<gene>
    <name evidence="1" type="ORF">DdX_15245</name>
</gene>
<accession>A0AAD4MQQ3</accession>
<dbReference type="AlphaFoldDB" id="A0AAD4MQQ3"/>
<protein>
    <submittedName>
        <fullName evidence="1">Uncharacterized protein</fullName>
    </submittedName>
</protein>
<organism evidence="1 2">
    <name type="scientific">Ditylenchus destructor</name>
    <dbReference type="NCBI Taxonomy" id="166010"/>
    <lineage>
        <taxon>Eukaryota</taxon>
        <taxon>Metazoa</taxon>
        <taxon>Ecdysozoa</taxon>
        <taxon>Nematoda</taxon>
        <taxon>Chromadorea</taxon>
        <taxon>Rhabditida</taxon>
        <taxon>Tylenchina</taxon>
        <taxon>Tylenchomorpha</taxon>
        <taxon>Sphaerularioidea</taxon>
        <taxon>Anguinidae</taxon>
        <taxon>Anguininae</taxon>
        <taxon>Ditylenchus</taxon>
    </lineage>
</organism>
<comment type="caution">
    <text evidence="1">The sequence shown here is derived from an EMBL/GenBank/DDBJ whole genome shotgun (WGS) entry which is preliminary data.</text>
</comment>
<sequence length="313" mass="36522">MIPSWCLLNVLNYFGRYELDLLQETNRRVKSIINQQFASNPYLFRAGLRLLIESRHGEIHLKLYSSVDCFVPNLREWRKDEYDEGIGDFSCDHFYSVEQMRPFLTEFLRISSTEIVITTCPYAPDLDIIAPLESVSHVWAGQRLDINGYSSGTRASFDQIFRNTMILQCRDLRFHCKTFGLQFHKYPGLFNLHLFHYCKLITNEVLLDIIQQKAHYPKSDTTFVLYVSTFDDILSGIETLRNDFLASSNKCRVQVIVEIGLLLGDFGHLEFRLENNRTKEILQLSWITRKEAKDNFSVSTHNDLALAIQRFPN</sequence>
<evidence type="ECO:0000313" key="2">
    <source>
        <dbReference type="Proteomes" id="UP001201812"/>
    </source>
</evidence>
<keyword evidence="2" id="KW-1185">Reference proteome</keyword>
<proteinExistence type="predicted"/>
<evidence type="ECO:0000313" key="1">
    <source>
        <dbReference type="EMBL" id="KAI1702911.1"/>
    </source>
</evidence>
<dbReference type="Proteomes" id="UP001201812">
    <property type="component" value="Unassembled WGS sequence"/>
</dbReference>